<protein>
    <submittedName>
        <fullName evidence="3">Leucine-rich repeat domain-containing protein</fullName>
    </submittedName>
    <submittedName>
        <fullName evidence="4">Leucine-rich_repeat domain-containing protein</fullName>
    </submittedName>
</protein>
<evidence type="ECO:0000313" key="5">
    <source>
        <dbReference type="Proteomes" id="UP001642409"/>
    </source>
</evidence>
<name>A0AA86NTD4_9EUKA</name>
<dbReference type="InterPro" id="IPR050836">
    <property type="entry name" value="SDS22/Internalin_LRR"/>
</dbReference>
<organism evidence="3">
    <name type="scientific">Hexamita inflata</name>
    <dbReference type="NCBI Taxonomy" id="28002"/>
    <lineage>
        <taxon>Eukaryota</taxon>
        <taxon>Metamonada</taxon>
        <taxon>Diplomonadida</taxon>
        <taxon>Hexamitidae</taxon>
        <taxon>Hexamitinae</taxon>
        <taxon>Hexamita</taxon>
    </lineage>
</organism>
<evidence type="ECO:0000313" key="4">
    <source>
        <dbReference type="EMBL" id="CAL6059318.1"/>
    </source>
</evidence>
<evidence type="ECO:0000313" key="3">
    <source>
        <dbReference type="EMBL" id="CAI9925111.1"/>
    </source>
</evidence>
<proteinExistence type="predicted"/>
<reference evidence="3" key="1">
    <citation type="submission" date="2023-06" db="EMBL/GenBank/DDBJ databases">
        <authorList>
            <person name="Kurt Z."/>
        </authorList>
    </citation>
    <scope>NUCLEOTIDE SEQUENCE</scope>
</reference>
<evidence type="ECO:0000256" key="1">
    <source>
        <dbReference type="ARBA" id="ARBA00022614"/>
    </source>
</evidence>
<dbReference type="InterPro" id="IPR032675">
    <property type="entry name" value="LRR_dom_sf"/>
</dbReference>
<dbReference type="InterPro" id="IPR001611">
    <property type="entry name" value="Leu-rich_rpt"/>
</dbReference>
<dbReference type="PANTHER" id="PTHR46652:SF3">
    <property type="entry name" value="LEUCINE-RICH REPEAT-CONTAINING PROTEIN 9"/>
    <property type="match status" value="1"/>
</dbReference>
<dbReference type="PROSITE" id="PS51450">
    <property type="entry name" value="LRR"/>
    <property type="match status" value="1"/>
</dbReference>
<dbReference type="EMBL" id="CATOUU010000336">
    <property type="protein sequence ID" value="CAI9925111.1"/>
    <property type="molecule type" value="Genomic_DNA"/>
</dbReference>
<evidence type="ECO:0000256" key="2">
    <source>
        <dbReference type="ARBA" id="ARBA00022737"/>
    </source>
</evidence>
<keyword evidence="2" id="KW-0677">Repeat</keyword>
<keyword evidence="5" id="KW-1185">Reference proteome</keyword>
<dbReference type="Proteomes" id="UP001642409">
    <property type="component" value="Unassembled WGS sequence"/>
</dbReference>
<accession>A0AA86NTD4</accession>
<dbReference type="AlphaFoldDB" id="A0AA86NTD4"/>
<dbReference type="Gene3D" id="3.80.10.10">
    <property type="entry name" value="Ribonuclease Inhibitor"/>
    <property type="match status" value="1"/>
</dbReference>
<gene>
    <name evidence="3" type="ORF">HINF_LOCUS12756</name>
    <name evidence="4" type="ORF">HINF_LOCUS48688</name>
</gene>
<keyword evidence="1" id="KW-0433">Leucine-rich repeat</keyword>
<reference evidence="4 5" key="2">
    <citation type="submission" date="2024-07" db="EMBL/GenBank/DDBJ databases">
        <authorList>
            <person name="Akdeniz Z."/>
        </authorList>
    </citation>
    <scope>NUCLEOTIDE SEQUENCE [LARGE SCALE GENOMIC DNA]</scope>
</reference>
<comment type="caution">
    <text evidence="3">The sequence shown here is derived from an EMBL/GenBank/DDBJ whole genome shotgun (WGS) entry which is preliminary data.</text>
</comment>
<dbReference type="SUPFAM" id="SSF52058">
    <property type="entry name" value="L domain-like"/>
    <property type="match status" value="1"/>
</dbReference>
<dbReference type="EMBL" id="CAXDID020000225">
    <property type="protein sequence ID" value="CAL6059318.1"/>
    <property type="molecule type" value="Genomic_DNA"/>
</dbReference>
<dbReference type="PANTHER" id="PTHR46652">
    <property type="entry name" value="LEUCINE-RICH REPEAT AND IQ DOMAIN-CONTAINING PROTEIN 1-RELATED"/>
    <property type="match status" value="1"/>
</dbReference>
<sequence length="367" mass="42505">MNEHQLIQELHQLVQNKSLQIIDRTSLKNIEFVNIFADVEELVIDNCESVIPKLNNDMIKRLVLLYNNIKNLKDLVLPKLEELDIQEDYIQGECNEVLKSIGEFKVLTQLKICGYRGIDLNLIKQFKQVTTLQLCNCEIQNISILTQFGNLIKLSLFDNENIDINPLKLMTVQVLDLGCCCLKNIEALKFQSQLRELQLQCNLNINIFNIQFLRQLITLNLDNCALIDITYLTSLTNLKHLQIAQNNIVYLEPLQDLNQIKSLDAHSNCIQNTTALKKHSNFNSYQIYDQNQPSKFDIIFANLLRDINIVNSLICKIGKSHYDLTKQIDLQCDQVILCLRNITQNQYKFIGQVASLFKYLNTQQDQQ</sequence>